<evidence type="ECO:0000313" key="3">
    <source>
        <dbReference type="EMBL" id="WDE00101.1"/>
    </source>
</evidence>
<dbReference type="Gene3D" id="3.40.50.720">
    <property type="entry name" value="NAD(P)-binding Rossmann-like Domain"/>
    <property type="match status" value="2"/>
</dbReference>
<accession>A0AAE9YRW4</accession>
<feature type="domain" description="RCK N-terminal" evidence="2">
    <location>
        <begin position="267"/>
        <end position="384"/>
    </location>
</feature>
<dbReference type="InterPro" id="IPR003148">
    <property type="entry name" value="RCK_N"/>
</dbReference>
<reference evidence="3 4" key="1">
    <citation type="journal article" date="2015" name="Genome Announc.">
        <title>Draft Genome Sequences of Marine Isolates of Thalassomonas viridans and Thalassomonas actiniarum.</title>
        <authorList>
            <person name="Olonade I."/>
            <person name="van Zyl L.J."/>
            <person name="Trindade M."/>
        </authorList>
    </citation>
    <scope>NUCLEOTIDE SEQUENCE [LARGE SCALE GENOMIC DNA]</scope>
    <source>
        <strain evidence="3 4">A5K-106</strain>
    </source>
</reference>
<dbReference type="PANTHER" id="PTHR43833:SF11">
    <property type="entry name" value="VOLTAGE-GATED POTASSIUM CHANNEL KCH"/>
    <property type="match status" value="1"/>
</dbReference>
<dbReference type="SUPFAM" id="SSF51735">
    <property type="entry name" value="NAD(P)-binding Rossmann-fold domains"/>
    <property type="match status" value="2"/>
</dbReference>
<dbReference type="PANTHER" id="PTHR43833">
    <property type="entry name" value="POTASSIUM CHANNEL PROTEIN 2-RELATED-RELATED"/>
    <property type="match status" value="1"/>
</dbReference>
<name>A0AAE9YRW4_9GAMM</name>
<feature type="domain" description="RCK N-terminal" evidence="2">
    <location>
        <begin position="117"/>
        <end position="227"/>
    </location>
</feature>
<evidence type="ECO:0000313" key="4">
    <source>
        <dbReference type="Proteomes" id="UP000032568"/>
    </source>
</evidence>
<dbReference type="InterPro" id="IPR050721">
    <property type="entry name" value="Trk_Ktr_HKT_K-transport"/>
</dbReference>
<gene>
    <name evidence="3" type="ORF">SG35_005445</name>
</gene>
<dbReference type="InterPro" id="IPR036291">
    <property type="entry name" value="NAD(P)-bd_dom_sf"/>
</dbReference>
<feature type="transmembrane region" description="Helical" evidence="1">
    <location>
        <begin position="77"/>
        <end position="103"/>
    </location>
</feature>
<proteinExistence type="predicted"/>
<dbReference type="Pfam" id="PF02254">
    <property type="entry name" value="TrkA_N"/>
    <property type="match status" value="2"/>
</dbReference>
<organism evidence="3 4">
    <name type="scientific">Thalassomonas actiniarum</name>
    <dbReference type="NCBI Taxonomy" id="485447"/>
    <lineage>
        <taxon>Bacteria</taxon>
        <taxon>Pseudomonadati</taxon>
        <taxon>Pseudomonadota</taxon>
        <taxon>Gammaproteobacteria</taxon>
        <taxon>Alteromonadales</taxon>
        <taxon>Colwelliaceae</taxon>
        <taxon>Thalassomonas</taxon>
    </lineage>
</organism>
<reference evidence="3 4" key="2">
    <citation type="journal article" date="2022" name="Mar. Drugs">
        <title>Bioassay-Guided Fractionation Leads to the Detection of Cholic Acid Generated by the Rare Thalassomonas sp.</title>
        <authorList>
            <person name="Pheiffer F."/>
            <person name="Schneider Y.K."/>
            <person name="Hansen E.H."/>
            <person name="Andersen J.H."/>
            <person name="Isaksson J."/>
            <person name="Busche T."/>
            <person name="R C."/>
            <person name="Kalinowski J."/>
            <person name="Zyl L.V."/>
            <person name="Trindade M."/>
        </authorList>
    </citation>
    <scope>NUCLEOTIDE SEQUENCE [LARGE SCALE GENOMIC DNA]</scope>
    <source>
        <strain evidence="3 4">A5K-106</strain>
    </source>
</reference>
<dbReference type="RefSeq" id="WP_201777811.1">
    <property type="nucleotide sequence ID" value="NZ_CP059735.1"/>
</dbReference>
<sequence>MQHFTSFSPLIIGWRWPAALFFFLCPLVGLHLGVSLSERPGAEDADILTKAYYSLGFFVMGGLDVGLPQGGHVVGRFLLWIGYFGAPILTASTLIEALIKTLAPHRWRLKRIKNHLVIIGSDDLTISYLKALREHSPKVPVLIIDSAMEPLRRDELRQQFNAKVILGDINHSFFLKRLRLNQAARVLLLGADNFQSYETANKILKLEPKLAQKIVIHCSSIRFMRSMANSHVAQQCINFNSYQLAAAGLVKHKLIQHFQQTKPKDVVVLAGFGLFGQTVLEELQQHAKQEIDTLAIIDVDANRRVLVVDEQLHLSNFERREVFEGNISHPEVWQKLSTQVDLTQVEPVIILGTGSAEDNLRTALWLRGKYPKALIIARSHQPSEFAQEVGKEHNITNVSITQLVKENIPDSWTREQ</sequence>
<protein>
    <submittedName>
        <fullName evidence="3">NAD-binding protein</fullName>
    </submittedName>
</protein>
<dbReference type="GO" id="GO:0006813">
    <property type="term" value="P:potassium ion transport"/>
    <property type="evidence" value="ECO:0007669"/>
    <property type="project" value="InterPro"/>
</dbReference>
<keyword evidence="1" id="KW-0472">Membrane</keyword>
<evidence type="ECO:0000256" key="1">
    <source>
        <dbReference type="SAM" id="Phobius"/>
    </source>
</evidence>
<feature type="transmembrane region" description="Helical" evidence="1">
    <location>
        <begin position="12"/>
        <end position="30"/>
    </location>
</feature>
<keyword evidence="1" id="KW-1133">Transmembrane helix</keyword>
<dbReference type="AlphaFoldDB" id="A0AAE9YRW4"/>
<dbReference type="Proteomes" id="UP000032568">
    <property type="component" value="Chromosome"/>
</dbReference>
<keyword evidence="4" id="KW-1185">Reference proteome</keyword>
<dbReference type="KEGG" id="tact:SG35_005445"/>
<evidence type="ECO:0000259" key="2">
    <source>
        <dbReference type="Pfam" id="PF02254"/>
    </source>
</evidence>
<keyword evidence="1" id="KW-0812">Transmembrane</keyword>
<dbReference type="EMBL" id="CP059735">
    <property type="protein sequence ID" value="WDE00101.1"/>
    <property type="molecule type" value="Genomic_DNA"/>
</dbReference>